<name>A0ABQ5P6U0_9ACTN</name>
<dbReference type="Proteomes" id="UP001291653">
    <property type="component" value="Unassembled WGS sequence"/>
</dbReference>
<sequence length="275" mass="30012">MLLDTSIELERSGLHAQADQIGRTVCEVLNTDRIEGGGWNHHVDEVSYLSLALFHPRGLHLSLRHHNTGRTGDAGRRLTVTGVYPSGYGGHTAAPITVGIGTSPAHMASRIARHLIPAYLEHLDTALAEQRKAEQDELARRLMNHRMKLALPALHPAVWEPEHTAPFRKQSFWNTGADRREFPPAVARGTVRLSTDASEAEIKLTGVPAELVLRILALLDPNPPVQGRIVPRAVAPERRVLPSVRIVAGEVLTDPGTRTGSVQHRPPASSPSSYP</sequence>
<protein>
    <submittedName>
        <fullName evidence="2">Uncharacterized protein</fullName>
    </submittedName>
</protein>
<organism evidence="2 3">
    <name type="scientific">Streptomyces yaizuensis</name>
    <dbReference type="NCBI Taxonomy" id="2989713"/>
    <lineage>
        <taxon>Bacteria</taxon>
        <taxon>Bacillati</taxon>
        <taxon>Actinomycetota</taxon>
        <taxon>Actinomycetes</taxon>
        <taxon>Kitasatosporales</taxon>
        <taxon>Streptomycetaceae</taxon>
        <taxon>Streptomyces</taxon>
    </lineage>
</organism>
<dbReference type="EMBL" id="BSBI01000013">
    <property type="protein sequence ID" value="GLF98274.1"/>
    <property type="molecule type" value="Genomic_DNA"/>
</dbReference>
<keyword evidence="3" id="KW-1185">Reference proteome</keyword>
<reference evidence="2 3" key="1">
    <citation type="submission" date="2022-10" db="EMBL/GenBank/DDBJ databases">
        <title>Draft genome sequence of Streptomyces sp. YSPA8.</title>
        <authorList>
            <person name="Moriuchi R."/>
            <person name="Dohra H."/>
            <person name="Yamamura H."/>
            <person name="Kodani S."/>
        </authorList>
    </citation>
    <scope>NUCLEOTIDE SEQUENCE [LARGE SCALE GENOMIC DNA]</scope>
    <source>
        <strain evidence="2 3">YSPA8</strain>
    </source>
</reference>
<feature type="region of interest" description="Disordered" evidence="1">
    <location>
        <begin position="252"/>
        <end position="275"/>
    </location>
</feature>
<gene>
    <name evidence="2" type="ORF">SYYSPA8_28275</name>
</gene>
<evidence type="ECO:0000256" key="1">
    <source>
        <dbReference type="SAM" id="MobiDB-lite"/>
    </source>
</evidence>
<comment type="caution">
    <text evidence="2">The sequence shown here is derived from an EMBL/GenBank/DDBJ whole genome shotgun (WGS) entry which is preliminary data.</text>
</comment>
<evidence type="ECO:0000313" key="2">
    <source>
        <dbReference type="EMBL" id="GLF98274.1"/>
    </source>
</evidence>
<proteinExistence type="predicted"/>
<dbReference type="RefSeq" id="WP_323450255.1">
    <property type="nucleotide sequence ID" value="NZ_BSBI01000013.1"/>
</dbReference>
<accession>A0ABQ5P6U0</accession>
<evidence type="ECO:0000313" key="3">
    <source>
        <dbReference type="Proteomes" id="UP001291653"/>
    </source>
</evidence>